<evidence type="ECO:0000313" key="3">
    <source>
        <dbReference type="RefSeq" id="XP_017785324.1"/>
    </source>
</evidence>
<dbReference type="RefSeq" id="XP_017785324.1">
    <property type="nucleotide sequence ID" value="XM_017929835.1"/>
</dbReference>
<sequence>MNKFIFLFLLSATNAYLYNPYYRFFRYHEPYYGLTYANPYLHHDNALNSYSDQSNYLYTLNVLAEVPHEIKNDFTVVPLLVVAQESMKMINDGDIMGVSQNLPMMTVKTKDEKTVQCSPAVKITLKKPIFVYTLKSTIVFPSEIGIVHGDYRIPITVGAVIAPIPQTTYVSLETPARIEVVYAVPTSPITLDYINNSDVVSDDGQAVVVESAPDYEPQNITIINFPDKQAEPVLDVDEENSELVNRNPPMLLAPAGIVQSTQPQTIVSQFINSKESPVLIAIREESLKHRL</sequence>
<reference evidence="3" key="1">
    <citation type="submission" date="2025-08" db="UniProtKB">
        <authorList>
            <consortium name="RefSeq"/>
        </authorList>
    </citation>
    <scope>IDENTIFICATION</scope>
    <source>
        <tissue evidence="3">Whole Larva</tissue>
    </source>
</reference>
<proteinExistence type="predicted"/>
<keyword evidence="2" id="KW-1185">Reference proteome</keyword>
<evidence type="ECO:0000313" key="2">
    <source>
        <dbReference type="Proteomes" id="UP000695000"/>
    </source>
</evidence>
<keyword evidence="1" id="KW-0732">Signal</keyword>
<evidence type="ECO:0000256" key="1">
    <source>
        <dbReference type="SAM" id="SignalP"/>
    </source>
</evidence>
<feature type="chain" id="PRO_5045392503" evidence="1">
    <location>
        <begin position="16"/>
        <end position="291"/>
    </location>
</feature>
<gene>
    <name evidence="3" type="primary">LOC108568634</name>
</gene>
<feature type="signal peptide" evidence="1">
    <location>
        <begin position="1"/>
        <end position="15"/>
    </location>
</feature>
<dbReference type="GeneID" id="108568634"/>
<name>A0ABM1NES4_NICVS</name>
<accession>A0ABM1NES4</accession>
<organism evidence="2 3">
    <name type="scientific">Nicrophorus vespilloides</name>
    <name type="common">Boreal carrion beetle</name>
    <dbReference type="NCBI Taxonomy" id="110193"/>
    <lineage>
        <taxon>Eukaryota</taxon>
        <taxon>Metazoa</taxon>
        <taxon>Ecdysozoa</taxon>
        <taxon>Arthropoda</taxon>
        <taxon>Hexapoda</taxon>
        <taxon>Insecta</taxon>
        <taxon>Pterygota</taxon>
        <taxon>Neoptera</taxon>
        <taxon>Endopterygota</taxon>
        <taxon>Coleoptera</taxon>
        <taxon>Polyphaga</taxon>
        <taxon>Staphyliniformia</taxon>
        <taxon>Silphidae</taxon>
        <taxon>Nicrophorinae</taxon>
        <taxon>Nicrophorus</taxon>
    </lineage>
</organism>
<protein>
    <submittedName>
        <fullName evidence="3">Uncharacterized protein LOC108568634</fullName>
    </submittedName>
</protein>
<dbReference type="Proteomes" id="UP000695000">
    <property type="component" value="Unplaced"/>
</dbReference>